<protein>
    <recommendedName>
        <fullName evidence="5 11">1,4-alpha-glucan branching enzyme</fullName>
        <ecNumber evidence="5 11">2.4.1.18</ecNumber>
    </recommendedName>
</protein>
<comment type="catalytic activity">
    <reaction evidence="1">
        <text>Transfers a segment of a (1-&gt;4)-alpha-D-glucan chain to a primary hydroxy group in a similar glucan chain.</text>
        <dbReference type="EC" id="2.4.1.18"/>
    </reaction>
</comment>
<dbReference type="GO" id="GO:0043169">
    <property type="term" value="F:cation binding"/>
    <property type="evidence" value="ECO:0007669"/>
    <property type="project" value="InterPro"/>
</dbReference>
<keyword evidence="8" id="KW-0808">Transferase</keyword>
<comment type="caution">
    <text evidence="14">The sequence shown here is derived from an EMBL/GenBank/DDBJ whole genome shotgun (WGS) entry which is preliminary data.</text>
</comment>
<dbReference type="Gene3D" id="2.60.40.1180">
    <property type="entry name" value="Golgi alpha-mannosidase II"/>
    <property type="match status" value="1"/>
</dbReference>
<dbReference type="InterPro" id="IPR017853">
    <property type="entry name" value="GH"/>
</dbReference>
<evidence type="ECO:0000256" key="2">
    <source>
        <dbReference type="ARBA" id="ARBA00002953"/>
    </source>
</evidence>
<evidence type="ECO:0000313" key="14">
    <source>
        <dbReference type="EMBL" id="GKH01117.1"/>
    </source>
</evidence>
<evidence type="ECO:0000256" key="6">
    <source>
        <dbReference type="ARBA" id="ARBA00022600"/>
    </source>
</evidence>
<evidence type="ECO:0000256" key="11">
    <source>
        <dbReference type="NCBIfam" id="TIGR01515"/>
    </source>
</evidence>
<evidence type="ECO:0000256" key="5">
    <source>
        <dbReference type="ARBA" id="ARBA00012541"/>
    </source>
</evidence>
<dbReference type="AlphaFoldDB" id="A0AA37NKB1"/>
<dbReference type="Gene3D" id="3.20.20.80">
    <property type="entry name" value="Glycosidases"/>
    <property type="match status" value="1"/>
</dbReference>
<dbReference type="SMART" id="SM00642">
    <property type="entry name" value="Aamy"/>
    <property type="match status" value="1"/>
</dbReference>
<comment type="pathway">
    <text evidence="3">Glycan biosynthesis; glycogen biosynthesis.</text>
</comment>
<accession>A0AA37NKB1</accession>
<dbReference type="SUPFAM" id="SSF51011">
    <property type="entry name" value="Glycosyl hydrolase domain"/>
    <property type="match status" value="1"/>
</dbReference>
<dbReference type="InterPro" id="IPR013780">
    <property type="entry name" value="Glyco_hydro_b"/>
</dbReference>
<dbReference type="GeneID" id="93151903"/>
<dbReference type="PIRSF" id="PIRSF000463">
    <property type="entry name" value="GlgB"/>
    <property type="match status" value="1"/>
</dbReference>
<comment type="similarity">
    <text evidence="4">Belongs to the glycosyl hydrolase 13 family. GlgB subfamily.</text>
</comment>
<feature type="active site" description="Proton donor" evidence="12">
    <location>
        <position position="368"/>
    </location>
</feature>
<dbReference type="GO" id="GO:0003844">
    <property type="term" value="F:1,4-alpha-glucan branching enzyme activity"/>
    <property type="evidence" value="ECO:0007669"/>
    <property type="project" value="UniProtKB-UniRule"/>
</dbReference>
<dbReference type="InterPro" id="IPR044143">
    <property type="entry name" value="GlgB_N_E_set_prok"/>
</dbReference>
<dbReference type="NCBIfam" id="TIGR01515">
    <property type="entry name" value="branching_enzym"/>
    <property type="match status" value="1"/>
</dbReference>
<dbReference type="Pfam" id="PF02922">
    <property type="entry name" value="CBM_48"/>
    <property type="match status" value="1"/>
</dbReference>
<evidence type="ECO:0000259" key="13">
    <source>
        <dbReference type="SMART" id="SM00642"/>
    </source>
</evidence>
<evidence type="ECO:0000256" key="10">
    <source>
        <dbReference type="ARBA" id="ARBA00023277"/>
    </source>
</evidence>
<dbReference type="SUPFAM" id="SSF81296">
    <property type="entry name" value="E set domains"/>
    <property type="match status" value="1"/>
</dbReference>
<dbReference type="Proteomes" id="UP001055091">
    <property type="component" value="Unassembled WGS sequence"/>
</dbReference>
<dbReference type="InterPro" id="IPR013783">
    <property type="entry name" value="Ig-like_fold"/>
</dbReference>
<sequence>MDYYGFYTGKEFSAYEYLGAHRLENGTVFRTFAPNAVRISVIGEFNDWGETPMDKVYDGNFWECTVPGAKAGMMYKYRIYRRDGSFIDHCDPYGFFMELRPHSASVISSLSGYEFRDSKWQKKHRAGLDKPLNIYEIHAGSWRRKERVDGVEKNAEKHSKKYSKKYLEKDGENGVGRGLVNGWYSYTELADLLIPYLEENGYNYVELMPLSEHPSDESWGYQNTGFFSPTSRYGTPDELKAFVDQCHSHEIGVIMDFVPVHFAVDDYALWNYDGTALYEYPHSDVGRSEWGSCNFMHSRGEVRSFLQSAGNYWLKEFHFDGLRMDAVSNLIYWQGDTARGENRNGIQFLQEMNKGLKSLHPETLLIAEDSSVYPGVTKPVEHGGLGFDYKWDMGWMNDTLSYFQAPPSERKERYHQLTFSMQYFYQERYLLPLSHDEVVHGKATILQKMYGAYEGKFPQARALYLYMYAHPGKKLNFMGNEFGQLREWDEKRQQDWEILRYPVHDAFHRFMEDLNRLYLNSPALYERDYEPDGFQWLDCHQEERLIYAFERRSEKQRIAAVFNFSDEKQEGYELRVEDAECLALLFSSEMEQYVRCEGNAVLTLPPYSGRYYLVDPDEKSGKRTEETA</sequence>
<dbReference type="GO" id="GO:0005978">
    <property type="term" value="P:glycogen biosynthetic process"/>
    <property type="evidence" value="ECO:0007669"/>
    <property type="project" value="UniProtKB-UniRule"/>
</dbReference>
<comment type="function">
    <text evidence="2">Catalyzes the formation of the alpha-1,6-glucosidic linkages in glycogen by scission of a 1,4-alpha-linked oligosaccharide from growing alpha-1,4-glucan chains and the subsequent attachment of the oligosaccharide to the alpha-1,6 position.</text>
</comment>
<keyword evidence="6" id="KW-0321">Glycogen metabolism</keyword>
<evidence type="ECO:0000256" key="3">
    <source>
        <dbReference type="ARBA" id="ARBA00004964"/>
    </source>
</evidence>
<evidence type="ECO:0000256" key="8">
    <source>
        <dbReference type="ARBA" id="ARBA00022679"/>
    </source>
</evidence>
<name>A0AA37NKB1_9FIRM</name>
<proteinExistence type="inferred from homology"/>
<dbReference type="Gene3D" id="2.60.40.10">
    <property type="entry name" value="Immunoglobulins"/>
    <property type="match status" value="1"/>
</dbReference>
<dbReference type="CDD" id="cd11322">
    <property type="entry name" value="AmyAc_Glg_BE"/>
    <property type="match status" value="1"/>
</dbReference>
<dbReference type="EMBL" id="BQNJ01000001">
    <property type="protein sequence ID" value="GKH01117.1"/>
    <property type="molecule type" value="Genomic_DNA"/>
</dbReference>
<evidence type="ECO:0000313" key="15">
    <source>
        <dbReference type="Proteomes" id="UP001055091"/>
    </source>
</evidence>
<dbReference type="InterPro" id="IPR037439">
    <property type="entry name" value="Branching_enzy"/>
</dbReference>
<dbReference type="CDD" id="cd02855">
    <property type="entry name" value="E_set_GBE_prok_N"/>
    <property type="match status" value="1"/>
</dbReference>
<gene>
    <name evidence="14" type="primary">glgB_2</name>
    <name evidence="14" type="ORF">CE91St55_30980</name>
</gene>
<dbReference type="InterPro" id="IPR004193">
    <property type="entry name" value="Glyco_hydro_13_N"/>
</dbReference>
<keyword evidence="9" id="KW-0320">Glycogen biosynthesis</keyword>
<keyword evidence="7" id="KW-0328">Glycosyltransferase</keyword>
<dbReference type="InterPro" id="IPR006048">
    <property type="entry name" value="A-amylase/branching_C"/>
</dbReference>
<dbReference type="SUPFAM" id="SSF51445">
    <property type="entry name" value="(Trans)glycosidases"/>
    <property type="match status" value="1"/>
</dbReference>
<evidence type="ECO:0000256" key="1">
    <source>
        <dbReference type="ARBA" id="ARBA00000826"/>
    </source>
</evidence>
<reference evidence="14" key="1">
    <citation type="submission" date="2022-01" db="EMBL/GenBank/DDBJ databases">
        <title>Novel bile acid biosynthetic pathways are enriched in the microbiome of centenarians.</title>
        <authorList>
            <person name="Sato Y."/>
            <person name="Atarashi K."/>
            <person name="Plichta R.D."/>
            <person name="Arai Y."/>
            <person name="Sasajima S."/>
            <person name="Kearney M.S."/>
            <person name="Suda W."/>
            <person name="Takeshita K."/>
            <person name="Sasaki T."/>
            <person name="Okamoto S."/>
            <person name="Skelly N.A."/>
            <person name="Okamura Y."/>
            <person name="Vlamakis H."/>
            <person name="Li Y."/>
            <person name="Tanoue T."/>
            <person name="Takei H."/>
            <person name="Nittono H."/>
            <person name="Narushima S."/>
            <person name="Irie J."/>
            <person name="Itoh H."/>
            <person name="Moriya K."/>
            <person name="Sugiura Y."/>
            <person name="Suematsu M."/>
            <person name="Moritoki N."/>
            <person name="Shibata S."/>
            <person name="Littman R.D."/>
            <person name="Fischbach A.M."/>
            <person name="Uwamino Y."/>
            <person name="Inoue T."/>
            <person name="Honda A."/>
            <person name="Hattori M."/>
            <person name="Murai T."/>
            <person name="Xavier J.R."/>
            <person name="Hirose N."/>
            <person name="Honda K."/>
        </authorList>
    </citation>
    <scope>NUCLEOTIDE SEQUENCE</scope>
    <source>
        <strain evidence="14">CE91-St55</strain>
    </source>
</reference>
<feature type="domain" description="Glycosyl hydrolase family 13 catalytic" evidence="13">
    <location>
        <begin position="177"/>
        <end position="527"/>
    </location>
</feature>
<dbReference type="PANTHER" id="PTHR43651:SF3">
    <property type="entry name" value="1,4-ALPHA-GLUCAN-BRANCHING ENZYME"/>
    <property type="match status" value="1"/>
</dbReference>
<dbReference type="GO" id="GO:0004553">
    <property type="term" value="F:hydrolase activity, hydrolyzing O-glycosyl compounds"/>
    <property type="evidence" value="ECO:0007669"/>
    <property type="project" value="InterPro"/>
</dbReference>
<dbReference type="RefSeq" id="WP_006770601.1">
    <property type="nucleotide sequence ID" value="NZ_BQNJ01000001.1"/>
</dbReference>
<dbReference type="InterPro" id="IPR014756">
    <property type="entry name" value="Ig_E-set"/>
</dbReference>
<keyword evidence="10" id="KW-0119">Carbohydrate metabolism</keyword>
<dbReference type="Pfam" id="PF00128">
    <property type="entry name" value="Alpha-amylase"/>
    <property type="match status" value="1"/>
</dbReference>
<evidence type="ECO:0000256" key="12">
    <source>
        <dbReference type="PIRSR" id="PIRSR000463-1"/>
    </source>
</evidence>
<dbReference type="InterPro" id="IPR006407">
    <property type="entry name" value="GlgB"/>
</dbReference>
<evidence type="ECO:0000256" key="4">
    <source>
        <dbReference type="ARBA" id="ARBA00009000"/>
    </source>
</evidence>
<evidence type="ECO:0000256" key="9">
    <source>
        <dbReference type="ARBA" id="ARBA00023056"/>
    </source>
</evidence>
<dbReference type="GO" id="GO:0005829">
    <property type="term" value="C:cytosol"/>
    <property type="evidence" value="ECO:0007669"/>
    <property type="project" value="TreeGrafter"/>
</dbReference>
<dbReference type="InterPro" id="IPR006047">
    <property type="entry name" value="GH13_cat_dom"/>
</dbReference>
<dbReference type="PANTHER" id="PTHR43651">
    <property type="entry name" value="1,4-ALPHA-GLUCAN-BRANCHING ENZYME"/>
    <property type="match status" value="1"/>
</dbReference>
<organism evidence="14 15">
    <name type="scientific">Hungatella hathewayi</name>
    <dbReference type="NCBI Taxonomy" id="154046"/>
    <lineage>
        <taxon>Bacteria</taxon>
        <taxon>Bacillati</taxon>
        <taxon>Bacillota</taxon>
        <taxon>Clostridia</taxon>
        <taxon>Lachnospirales</taxon>
        <taxon>Lachnospiraceae</taxon>
        <taxon>Hungatella</taxon>
    </lineage>
</organism>
<evidence type="ECO:0000256" key="7">
    <source>
        <dbReference type="ARBA" id="ARBA00022676"/>
    </source>
</evidence>
<dbReference type="EC" id="2.4.1.18" evidence="5 11"/>
<dbReference type="Pfam" id="PF02806">
    <property type="entry name" value="Alpha-amylase_C"/>
    <property type="match status" value="1"/>
</dbReference>
<feature type="active site" description="Nucleophile" evidence="12">
    <location>
        <position position="325"/>
    </location>
</feature>